<name>A0A4Y3WEH0_NITWI</name>
<proteinExistence type="predicted"/>
<reference evidence="2 3" key="1">
    <citation type="submission" date="2019-06" db="EMBL/GenBank/DDBJ databases">
        <title>Whole genome shotgun sequence of Nitrobacter winogradskyi NBRC 14297.</title>
        <authorList>
            <person name="Hosoyama A."/>
            <person name="Uohara A."/>
            <person name="Ohji S."/>
            <person name="Ichikawa N."/>
        </authorList>
    </citation>
    <scope>NUCLEOTIDE SEQUENCE [LARGE SCALE GENOMIC DNA]</scope>
    <source>
        <strain evidence="2 3">NBRC 14297</strain>
    </source>
</reference>
<organism evidence="2 3">
    <name type="scientific">Nitrobacter winogradskyi</name>
    <name type="common">Nitrobacter agilis</name>
    <dbReference type="NCBI Taxonomy" id="913"/>
    <lineage>
        <taxon>Bacteria</taxon>
        <taxon>Pseudomonadati</taxon>
        <taxon>Pseudomonadota</taxon>
        <taxon>Alphaproteobacteria</taxon>
        <taxon>Hyphomicrobiales</taxon>
        <taxon>Nitrobacteraceae</taxon>
        <taxon>Nitrobacter</taxon>
    </lineage>
</organism>
<evidence type="ECO:0000256" key="1">
    <source>
        <dbReference type="SAM" id="MobiDB-lite"/>
    </source>
</evidence>
<comment type="caution">
    <text evidence="2">The sequence shown here is derived from an EMBL/GenBank/DDBJ whole genome shotgun (WGS) entry which is preliminary data.</text>
</comment>
<dbReference type="Proteomes" id="UP000318825">
    <property type="component" value="Unassembled WGS sequence"/>
</dbReference>
<evidence type="ECO:0000313" key="2">
    <source>
        <dbReference type="EMBL" id="GEC17284.1"/>
    </source>
</evidence>
<protein>
    <submittedName>
        <fullName evidence="2">Uncharacterized protein</fullName>
    </submittedName>
</protein>
<dbReference type="RefSeq" id="WP_141385025.1">
    <property type="nucleotide sequence ID" value="NZ_BJNF01000099.1"/>
</dbReference>
<gene>
    <name evidence="2" type="ORF">NWI01_31760</name>
</gene>
<feature type="region of interest" description="Disordered" evidence="1">
    <location>
        <begin position="228"/>
        <end position="247"/>
    </location>
</feature>
<dbReference type="EMBL" id="BJNF01000099">
    <property type="protein sequence ID" value="GEC17284.1"/>
    <property type="molecule type" value="Genomic_DNA"/>
</dbReference>
<accession>A0A4Y3WEH0</accession>
<dbReference type="AlphaFoldDB" id="A0A4Y3WEH0"/>
<sequence length="247" mass="26776">MCDYSLHHVSSRPAKVADKLVTMELAKSNVRGFAAVGELGPKLVIHDSPPELAVCLLPGTELAFDENVQYEQPRSFLGVKFSGKARVDHKVASFRKVDEDNPYVQHDALEFPNGQVLKIAQLVAGQTATVLQLPVNAQEDDHDHEHAIRRRARDSRLALNRSAKGMFVPNQGVVMLWDSVCGRAADLSTALTESFQRLTAPKQPSILEGEMAAGMGAEVSFKNGVPTVTSTAAPQKPEKKIRAGSAV</sequence>
<dbReference type="OrthoDB" id="7375646at2"/>
<evidence type="ECO:0000313" key="3">
    <source>
        <dbReference type="Proteomes" id="UP000318825"/>
    </source>
</evidence>